<dbReference type="OrthoDB" id="600557at2759"/>
<dbReference type="GO" id="GO:0010048">
    <property type="term" value="P:vernalization response"/>
    <property type="evidence" value="ECO:0007669"/>
    <property type="project" value="InterPro"/>
</dbReference>
<comment type="caution">
    <text evidence="2">The sequence shown here is derived from an EMBL/GenBank/DDBJ whole genome shotgun (WGS) entry which is preliminary data.</text>
</comment>
<gene>
    <name evidence="2" type="ORF">Bca52824_016677</name>
</gene>
<feature type="domain" description="VIN3-like fibronectin type-III" evidence="1">
    <location>
        <begin position="93"/>
        <end position="129"/>
    </location>
</feature>
<dbReference type="PANTHER" id="PTHR46286:SF9">
    <property type="entry name" value="VIN3-LIKE PROTEIN 3"/>
    <property type="match status" value="1"/>
</dbReference>
<dbReference type="AlphaFoldDB" id="A0A8X7W5K3"/>
<accession>A0A8X7W5K3</accession>
<dbReference type="InterPro" id="IPR044514">
    <property type="entry name" value="VIN3-like"/>
</dbReference>
<dbReference type="InterPro" id="IPR058585">
    <property type="entry name" value="Fn3_VIN3"/>
</dbReference>
<dbReference type="PANTHER" id="PTHR46286">
    <property type="entry name" value="VIN3-LIKE PROTEIN 2-RELATED"/>
    <property type="match status" value="1"/>
</dbReference>
<reference evidence="2 3" key="1">
    <citation type="submission" date="2020-02" db="EMBL/GenBank/DDBJ databases">
        <authorList>
            <person name="Ma Q."/>
            <person name="Huang Y."/>
            <person name="Song X."/>
            <person name="Pei D."/>
        </authorList>
    </citation>
    <scope>NUCLEOTIDE SEQUENCE [LARGE SCALE GENOMIC DNA]</scope>
    <source>
        <strain evidence="2">Sxm20200214</strain>
        <tissue evidence="2">Leaf</tissue>
    </source>
</reference>
<organism evidence="2 3">
    <name type="scientific">Brassica carinata</name>
    <name type="common">Ethiopian mustard</name>
    <name type="synonym">Abyssinian cabbage</name>
    <dbReference type="NCBI Taxonomy" id="52824"/>
    <lineage>
        <taxon>Eukaryota</taxon>
        <taxon>Viridiplantae</taxon>
        <taxon>Streptophyta</taxon>
        <taxon>Embryophyta</taxon>
        <taxon>Tracheophyta</taxon>
        <taxon>Spermatophyta</taxon>
        <taxon>Magnoliopsida</taxon>
        <taxon>eudicotyledons</taxon>
        <taxon>Gunneridae</taxon>
        <taxon>Pentapetalae</taxon>
        <taxon>rosids</taxon>
        <taxon>malvids</taxon>
        <taxon>Brassicales</taxon>
        <taxon>Brassicaceae</taxon>
        <taxon>Brassiceae</taxon>
        <taxon>Brassica</taxon>
    </lineage>
</organism>
<proteinExistence type="predicted"/>
<dbReference type="Proteomes" id="UP000886595">
    <property type="component" value="Unassembled WGS sequence"/>
</dbReference>
<name>A0A8X7W5K3_BRACI</name>
<sequence>METTSVDVLCSRLVLAQKLLKGKEKYTKVSETVEDAVKCLETELYGPLTDLPSMKRRGNVIRLASAPKVKDLCSSALTLLDAFPVEMQGSTKIRFEDVDATSLTLILGSEEGTSSQGNLTHYRVWHRKEFNGTL</sequence>
<dbReference type="GO" id="GO:0040029">
    <property type="term" value="P:epigenetic regulation of gene expression"/>
    <property type="evidence" value="ECO:0007669"/>
    <property type="project" value="InterPro"/>
</dbReference>
<keyword evidence="3" id="KW-1185">Reference proteome</keyword>
<dbReference type="EMBL" id="JAAMPC010000003">
    <property type="protein sequence ID" value="KAG2323464.1"/>
    <property type="molecule type" value="Genomic_DNA"/>
</dbReference>
<dbReference type="Pfam" id="PF23376">
    <property type="entry name" value="Fn3_VIN3"/>
    <property type="match status" value="1"/>
</dbReference>
<evidence type="ECO:0000313" key="2">
    <source>
        <dbReference type="EMBL" id="KAG2323464.1"/>
    </source>
</evidence>
<evidence type="ECO:0000259" key="1">
    <source>
        <dbReference type="Pfam" id="PF23376"/>
    </source>
</evidence>
<protein>
    <recommendedName>
        <fullName evidence="1">VIN3-like fibronectin type-III domain-containing protein</fullName>
    </recommendedName>
</protein>
<evidence type="ECO:0000313" key="3">
    <source>
        <dbReference type="Proteomes" id="UP000886595"/>
    </source>
</evidence>